<reference evidence="2 3" key="1">
    <citation type="submission" date="2017-06" db="EMBL/GenBank/DDBJ databases">
        <title>Ant-infecting Ophiocordyceps genomes reveal a high diversity of potential behavioral manipulation genes and a possible major role for enterotoxins.</title>
        <authorList>
            <person name="De Bekker C."/>
            <person name="Evans H.C."/>
            <person name="Brachmann A."/>
            <person name="Hughes D.P."/>
        </authorList>
    </citation>
    <scope>NUCLEOTIDE SEQUENCE [LARGE SCALE GENOMIC DNA]</scope>
    <source>
        <strain evidence="2 3">Map64</strain>
    </source>
</reference>
<gene>
    <name evidence="2" type="ORF">CDD81_1329</name>
</gene>
<evidence type="ECO:0000256" key="1">
    <source>
        <dbReference type="SAM" id="MobiDB-lite"/>
    </source>
</evidence>
<dbReference type="OrthoDB" id="3519400at2759"/>
<evidence type="ECO:0000313" key="3">
    <source>
        <dbReference type="Proteomes" id="UP000226192"/>
    </source>
</evidence>
<dbReference type="STRING" id="1399860.A0A2C5Y1F7"/>
<dbReference type="AlphaFoldDB" id="A0A2C5Y1F7"/>
<accession>A0A2C5Y1F7</accession>
<sequence>MAPKTSEAVYCLVPNLRALDTSARELDLASHSWVQPIVIDDDDLMFGGKPLSAWYEEDRRRLSSGSDDGDAVDNDNDVDQHSHSADDENRGRERTRRHDRQSATKSGHHK</sequence>
<proteinExistence type="predicted"/>
<feature type="region of interest" description="Disordered" evidence="1">
    <location>
        <begin position="58"/>
        <end position="110"/>
    </location>
</feature>
<evidence type="ECO:0000313" key="2">
    <source>
        <dbReference type="EMBL" id="PHH60711.1"/>
    </source>
</evidence>
<comment type="caution">
    <text evidence="2">The sequence shown here is derived from an EMBL/GenBank/DDBJ whole genome shotgun (WGS) entry which is preliminary data.</text>
</comment>
<protein>
    <submittedName>
        <fullName evidence="2">Uncharacterized protein</fullName>
    </submittedName>
</protein>
<dbReference type="Proteomes" id="UP000226192">
    <property type="component" value="Unassembled WGS sequence"/>
</dbReference>
<dbReference type="EMBL" id="NJET01000132">
    <property type="protein sequence ID" value="PHH60711.1"/>
    <property type="molecule type" value="Genomic_DNA"/>
</dbReference>
<keyword evidence="3" id="KW-1185">Reference proteome</keyword>
<feature type="compositionally biased region" description="Basic and acidic residues" evidence="1">
    <location>
        <begin position="78"/>
        <end position="92"/>
    </location>
</feature>
<organism evidence="2 3">
    <name type="scientific">Ophiocordyceps australis</name>
    <dbReference type="NCBI Taxonomy" id="1399860"/>
    <lineage>
        <taxon>Eukaryota</taxon>
        <taxon>Fungi</taxon>
        <taxon>Dikarya</taxon>
        <taxon>Ascomycota</taxon>
        <taxon>Pezizomycotina</taxon>
        <taxon>Sordariomycetes</taxon>
        <taxon>Hypocreomycetidae</taxon>
        <taxon>Hypocreales</taxon>
        <taxon>Ophiocordycipitaceae</taxon>
        <taxon>Ophiocordyceps</taxon>
    </lineage>
</organism>
<name>A0A2C5Y1F7_9HYPO</name>
<feature type="compositionally biased region" description="Acidic residues" evidence="1">
    <location>
        <begin position="67"/>
        <end position="77"/>
    </location>
</feature>